<evidence type="ECO:0000313" key="22">
    <source>
        <dbReference type="EMBL" id="PWA19754.1"/>
    </source>
</evidence>
<keyword evidence="2" id="KW-0031">Aminopeptidase</keyword>
<feature type="active site" description="Proton acceptor" evidence="14">
    <location>
        <position position="363"/>
    </location>
</feature>
<evidence type="ECO:0008006" key="24">
    <source>
        <dbReference type="Google" id="ProtNLM"/>
    </source>
</evidence>
<feature type="binding site" evidence="15">
    <location>
        <position position="385"/>
    </location>
    <ligand>
        <name>Zn(2+)</name>
        <dbReference type="ChEBI" id="CHEBI:29105"/>
        <note>catalytic</note>
    </ligand>
</feature>
<evidence type="ECO:0000256" key="2">
    <source>
        <dbReference type="ARBA" id="ARBA00022438"/>
    </source>
</evidence>
<dbReference type="GO" id="GO:0043171">
    <property type="term" value="P:peptide catabolic process"/>
    <property type="evidence" value="ECO:0007669"/>
    <property type="project" value="TreeGrafter"/>
</dbReference>
<evidence type="ECO:0000256" key="10">
    <source>
        <dbReference type="ARBA" id="ARBA00023049"/>
    </source>
</evidence>
<keyword evidence="4" id="KW-0812">Transmembrane</keyword>
<keyword evidence="3" id="KW-0645">Protease</keyword>
<feature type="chain" id="PRO_5016237565" description="Aminopeptidase" evidence="18">
    <location>
        <begin position="22"/>
        <end position="2034"/>
    </location>
</feature>
<feature type="binding site" evidence="15">
    <location>
        <position position="362"/>
    </location>
    <ligand>
        <name>Zn(2+)</name>
        <dbReference type="ChEBI" id="CHEBI:29105"/>
        <note>catalytic</note>
    </ligand>
</feature>
<dbReference type="GO" id="GO:0016020">
    <property type="term" value="C:membrane"/>
    <property type="evidence" value="ECO:0007669"/>
    <property type="project" value="TreeGrafter"/>
</dbReference>
<dbReference type="Gene3D" id="1.10.390.10">
    <property type="entry name" value="Neutral Protease Domain 2"/>
    <property type="match status" value="2"/>
</dbReference>
<evidence type="ECO:0000259" key="20">
    <source>
        <dbReference type="Pfam" id="PF11838"/>
    </source>
</evidence>
<dbReference type="InterPro" id="IPR045357">
    <property type="entry name" value="Aminopeptidase_N-like_N"/>
</dbReference>
<dbReference type="SUPFAM" id="SSF55486">
    <property type="entry name" value="Metalloproteases ('zincins'), catalytic domain"/>
    <property type="match status" value="2"/>
</dbReference>
<dbReference type="Gene3D" id="2.60.40.1910">
    <property type="match status" value="2"/>
</dbReference>
<dbReference type="InterPro" id="IPR014782">
    <property type="entry name" value="Peptidase_M1_dom"/>
</dbReference>
<dbReference type="CDD" id="cd09601">
    <property type="entry name" value="M1_APN-Q_like"/>
    <property type="match status" value="2"/>
</dbReference>
<dbReference type="Pfam" id="PF11838">
    <property type="entry name" value="ERAP1_C"/>
    <property type="match status" value="2"/>
</dbReference>
<evidence type="ECO:0000256" key="5">
    <source>
        <dbReference type="ARBA" id="ARBA00022723"/>
    </source>
</evidence>
<feature type="domain" description="Aminopeptidase N-like N-terminal" evidence="21">
    <location>
        <begin position="1110"/>
        <end position="1294"/>
    </location>
</feature>
<dbReference type="FunFam" id="1.25.50.20:FF:000003">
    <property type="entry name" value="Leucyl-cystinyl aminopeptidase"/>
    <property type="match status" value="2"/>
</dbReference>
<feature type="region of interest" description="Disordered" evidence="17">
    <location>
        <begin position="23"/>
        <end position="42"/>
    </location>
</feature>
<evidence type="ECO:0000256" key="18">
    <source>
        <dbReference type="SAM" id="SignalP"/>
    </source>
</evidence>
<dbReference type="GO" id="GO:0042277">
    <property type="term" value="F:peptide binding"/>
    <property type="evidence" value="ECO:0007669"/>
    <property type="project" value="TreeGrafter"/>
</dbReference>
<dbReference type="GO" id="GO:0006508">
    <property type="term" value="P:proteolysis"/>
    <property type="evidence" value="ECO:0007669"/>
    <property type="project" value="UniProtKB-KW"/>
</dbReference>
<dbReference type="PRINTS" id="PR00756">
    <property type="entry name" value="ALADIPTASE"/>
</dbReference>
<dbReference type="GO" id="GO:0008270">
    <property type="term" value="F:zinc ion binding"/>
    <property type="evidence" value="ECO:0007669"/>
    <property type="project" value="InterPro"/>
</dbReference>
<comment type="caution">
    <text evidence="22">The sequence shown here is derived from an EMBL/GenBank/DDBJ whole genome shotgun (WGS) entry which is preliminary data.</text>
</comment>
<dbReference type="InterPro" id="IPR024571">
    <property type="entry name" value="ERAP1-like_C_dom"/>
</dbReference>
<keyword evidence="10" id="KW-0482">Metalloprotease</keyword>
<evidence type="ECO:0000256" key="11">
    <source>
        <dbReference type="ARBA" id="ARBA00023136"/>
    </source>
</evidence>
<dbReference type="GO" id="GO:0005615">
    <property type="term" value="C:extracellular space"/>
    <property type="evidence" value="ECO:0007669"/>
    <property type="project" value="TreeGrafter"/>
</dbReference>
<evidence type="ECO:0000256" key="7">
    <source>
        <dbReference type="ARBA" id="ARBA00022833"/>
    </source>
</evidence>
<comment type="similarity">
    <text evidence="1">Belongs to the peptidase M1 family.</text>
</comment>
<keyword evidence="11" id="KW-0472">Membrane</keyword>
<dbReference type="InterPro" id="IPR042097">
    <property type="entry name" value="Aminopeptidase_N-like_N_sf"/>
</dbReference>
<gene>
    <name evidence="22" type="ORF">CCH79_00006946</name>
</gene>
<dbReference type="Pfam" id="PF17900">
    <property type="entry name" value="Peptidase_M1_N"/>
    <property type="match status" value="2"/>
</dbReference>
<evidence type="ECO:0000256" key="12">
    <source>
        <dbReference type="ARBA" id="ARBA00023180"/>
    </source>
</evidence>
<keyword evidence="6" id="KW-0378">Hydrolase</keyword>
<dbReference type="PANTHER" id="PTHR11533">
    <property type="entry name" value="PROTEASE M1 ZINC METALLOPROTEASE"/>
    <property type="match status" value="1"/>
</dbReference>
<evidence type="ECO:0000256" key="1">
    <source>
        <dbReference type="ARBA" id="ARBA00010136"/>
    </source>
</evidence>
<sequence length="2034" mass="230521">MIPVGLLVLLAFNIHLVGSQASQSSQQVASPPSPTAEPSPLGDGNLSFPWSRLRLPRYIVPFHYHLLLHPNLTTLSFTGTVQIQIDVQNNTNWVVLHSKGLQISKATILDQNLNHLSDQVLPVLHNPSHEQIGIFSPRVLSSGQKYFLYIEFEAELAEGFYGFYKSTYRTSEGKTRYLASTHFEPTSARMAFPCFDEPSFKANFSVRIRRSPEYISLSNMPVIKTVQLNGDLLEDQFAPSVTMSTYLVAFIVCDFKSVSATTTSGVKVFMIIYPAVSIYAAPEKWMQTHYALEVAVKMLDFYEEYFNIRYPLPKQDLIAIPDFQVGAMENWGLTTYRETSLLYDPLTSSISDKLWVTMVIGHELAHQWFGNLVTMNWWNDLWLNEGFARYMEYISVEATYPILKVDEYLLHTCFVAIGLDSLNSSRPISSPAESPTQIEEMFDTVSYDKGACVLHMLRHFLTEKVFQSGIVRYLRKFSYGNAHNQDLWDSLSNTCSEDDFTSSKHCYSSGQASKNAYLFAGEHLNLTAMMNTWTLQKGLPLVTVTRKGPRLLLRQDRFLRTVLPSDPQWQAVQQGFLWHIPLTYKTDISTTIHRHMMTSPTDSVYIGEEASWVKINSDMTGYYVVHYADDGWDVMAKLLRENHTALSYKDRTHLIHNAFHLVTAGHLPLNKALDLIGYLQVEKHTVPLLEGLAFLEVFYHIVEKRDEPTLTKNLEKYILQFFRAVIDQQTWSDSGTVSERRLRSEVLSLACHLEYPPCLERANQHFKDWLHSNGTLNLPTDVAETVFSVGAQGDHGWTSLLNTYKISLSEAQKNKVLLALATTKDTDKLQRLLAMGLEGEVIRSQDLSHVVWMVARNPKGHYLAWNFVKQNWHTLVEKFQLGSSCIRTIIVGTTGQFSSPEELTQVQLFFESIKEQASQLRATQLALENVQKNIRWQANLPRNMIENSLFEEEPDVVDLAKDSNTFPTFPTLDPDEVAYEPRSSRLLVRGLGENDMDDDEEDCESSARLLGMSFMNRSSSHRSSSSPYIRQSPPRSCSRPSGRTMVVCVFVLVIVASLTMVLYFLPGCTFTKAGCPQPNKTAPLEPVYPNSTNGELFPWAELRLPHSIRPLNYDLTFAPDLDSMTFTGKAAIEMSVLHNTKRIVLHAANLNITKATFKLGNGQARDVTVLEYKPRQQIAVKFPEELKTDQQCVLTFEYNANLSHSYDGFYNSSYTDKYGNKRVLAATQFEPLSARKAFPCFDEPSFKATFLIKINRKPTYMSLSNMPKAKTTPLSSDLEQDEFEKTNVNMSTYLVAFIVANFTSVSSSASGTNVSVYSVPDKKEQTGFALDTASKLLQFYNKFFEIEYPLKKLDLVAIPDFLAGAMENWGLITFRETTLLLDNNSSSLEKQVVASVIAHELAHQWFGNLVTMSWWNDLWLNEGFATYMEYMSLQEILPSFDTGNLFLTVRFRALDKDALNSSHPVSTEVNTPEQIEEMFDSVSYEKGASILLMLNASLPKEQQFKKGIIQYLKSFSGLNTETVDLWNSLTQVSTPRRNISEMMSSWTSQKGFPLVTVSRKGDMVTFSQEPFLLTSDNTTKAPRWVSSTHSSSREMHHETQRCCHLRFRQWNIPITFVNDSCSLAPECRQMFNLSKKSESLKVPGSVKWLKLNYKNTGFYVVDYGQDGWNAIRDALSENISVLTAEDRASVIHNIFALSRLGRVPFEQVCHLLSFMPNETETAPVTEALLQLNSIYRLLDKRQESGLASRLKSYIQNQFGSLMENQTWKEEESVSKQELRSALISTACALNNEGYVAKAKSLFKTYTDSNFTSKIPGDLQQAVFTVAAQSDDGWKTLNALYATTTNDAQKRKMLKALASTQDPRRIAWILKAALNGAIIQTQELPLIINTMCNGFAGYLFAWDFVQVNWDRLIEKFPVGSFAIQTIVKSTTSQFSTQVHLDQVQAFFSSLKQRGSQMRSVQEALETIRLNKRPYLCKVRLCSNPSPDTIPTADPRTAWTQVMGEEMKREMMKIPPVQGLSQPYTCPIPTGMDLNS</sequence>
<keyword evidence="8" id="KW-0735">Signal-anchor</keyword>
<dbReference type="InterPro" id="IPR027268">
    <property type="entry name" value="Peptidase_M4/M1_CTD_sf"/>
</dbReference>
<keyword evidence="12" id="KW-0325">Glycoprotein</keyword>
<dbReference type="InterPro" id="IPR001930">
    <property type="entry name" value="Peptidase_M1"/>
</dbReference>
<evidence type="ECO:0000256" key="3">
    <source>
        <dbReference type="ARBA" id="ARBA00022670"/>
    </source>
</evidence>
<dbReference type="Proteomes" id="UP000250572">
    <property type="component" value="Unassembled WGS sequence"/>
</dbReference>
<dbReference type="InterPro" id="IPR034016">
    <property type="entry name" value="M1_APN-typ"/>
</dbReference>
<feature type="binding site" evidence="15">
    <location>
        <position position="366"/>
    </location>
    <ligand>
        <name>Zn(2+)</name>
        <dbReference type="ChEBI" id="CHEBI:29105"/>
        <note>catalytic</note>
    </ligand>
</feature>
<dbReference type="GO" id="GO:0012505">
    <property type="term" value="C:endomembrane system"/>
    <property type="evidence" value="ECO:0007669"/>
    <property type="project" value="UniProtKB-SubCell"/>
</dbReference>
<organism evidence="22 23">
    <name type="scientific">Gambusia affinis</name>
    <name type="common">Western mosquitofish</name>
    <name type="synonym">Heterandria affinis</name>
    <dbReference type="NCBI Taxonomy" id="33528"/>
    <lineage>
        <taxon>Eukaryota</taxon>
        <taxon>Metazoa</taxon>
        <taxon>Chordata</taxon>
        <taxon>Craniata</taxon>
        <taxon>Vertebrata</taxon>
        <taxon>Euteleostomi</taxon>
        <taxon>Actinopterygii</taxon>
        <taxon>Neopterygii</taxon>
        <taxon>Teleostei</taxon>
        <taxon>Neoteleostei</taxon>
        <taxon>Acanthomorphata</taxon>
        <taxon>Ovalentaria</taxon>
        <taxon>Atherinomorphae</taxon>
        <taxon>Cyprinodontiformes</taxon>
        <taxon>Poeciliidae</taxon>
        <taxon>Poeciliinae</taxon>
        <taxon>Gambusia</taxon>
    </lineage>
</organism>
<feature type="domain" description="ERAP1-like C-terminal" evidence="20">
    <location>
        <begin position="612"/>
        <end position="931"/>
    </location>
</feature>
<dbReference type="Gene3D" id="1.25.50.20">
    <property type="match status" value="2"/>
</dbReference>
<keyword evidence="9" id="KW-1133">Transmembrane helix</keyword>
<dbReference type="FunFam" id="1.10.390.10:FF:000016">
    <property type="entry name" value="Glutamyl aminopeptidase"/>
    <property type="match status" value="2"/>
</dbReference>
<proteinExistence type="inferred from homology"/>
<feature type="domain" description="Aminopeptidase N-like N-terminal" evidence="21">
    <location>
        <begin position="60"/>
        <end position="247"/>
    </location>
</feature>
<comment type="subcellular location">
    <subcellularLocation>
        <location evidence="13">Endomembrane system</location>
        <topology evidence="13">Single-pass type II membrane protein</topology>
    </subcellularLocation>
</comment>
<dbReference type="SUPFAM" id="SSF63737">
    <property type="entry name" value="Leukotriene A4 hydrolase N-terminal domain"/>
    <property type="match status" value="2"/>
</dbReference>
<evidence type="ECO:0000256" key="15">
    <source>
        <dbReference type="PIRSR" id="PIRSR634016-3"/>
    </source>
</evidence>
<evidence type="ECO:0000256" key="14">
    <source>
        <dbReference type="PIRSR" id="PIRSR634016-1"/>
    </source>
</evidence>
<reference evidence="22 23" key="1">
    <citation type="journal article" date="2018" name="G3 (Bethesda)">
        <title>A High-Quality Reference Genome for the Invasive Mosquitofish Gambusia affinis Using a Chicago Library.</title>
        <authorList>
            <person name="Hoffberg S.L."/>
            <person name="Troendle N.J."/>
            <person name="Glenn T.C."/>
            <person name="Mahmud O."/>
            <person name="Louha S."/>
            <person name="Chalopin D."/>
            <person name="Bennetzen J.L."/>
            <person name="Mauricio R."/>
        </authorList>
    </citation>
    <scope>NUCLEOTIDE SEQUENCE [LARGE SCALE GENOMIC DNA]</scope>
    <source>
        <strain evidence="22">NE01/NJP1002.9</strain>
        <tissue evidence="22">Muscle</tissue>
    </source>
</reference>
<dbReference type="STRING" id="33528.ENSGAFP00000017765"/>
<evidence type="ECO:0000259" key="21">
    <source>
        <dbReference type="Pfam" id="PF17900"/>
    </source>
</evidence>
<evidence type="ECO:0000256" key="6">
    <source>
        <dbReference type="ARBA" id="ARBA00022801"/>
    </source>
</evidence>
<feature type="signal peptide" evidence="18">
    <location>
        <begin position="1"/>
        <end position="21"/>
    </location>
</feature>
<feature type="domain" description="Peptidase M1 membrane alanine aminopeptidase" evidence="19">
    <location>
        <begin position="1328"/>
        <end position="1546"/>
    </location>
</feature>
<dbReference type="GO" id="GO:0070006">
    <property type="term" value="F:metalloaminopeptidase activity"/>
    <property type="evidence" value="ECO:0007669"/>
    <property type="project" value="TreeGrafter"/>
</dbReference>
<name>A0A315VKS1_GAMAF</name>
<dbReference type="GO" id="GO:0005737">
    <property type="term" value="C:cytoplasm"/>
    <property type="evidence" value="ECO:0007669"/>
    <property type="project" value="TreeGrafter"/>
</dbReference>
<keyword evidence="7 15" id="KW-0862">Zinc</keyword>
<evidence type="ECO:0000256" key="16">
    <source>
        <dbReference type="PIRSR" id="PIRSR634016-4"/>
    </source>
</evidence>
<evidence type="ECO:0000256" key="4">
    <source>
        <dbReference type="ARBA" id="ARBA00022692"/>
    </source>
</evidence>
<dbReference type="PANTHER" id="PTHR11533:SF239">
    <property type="entry name" value="ENDOPLASMIC RETICULUM AMINOPEPTIDASE 2"/>
    <property type="match status" value="1"/>
</dbReference>
<dbReference type="FunFam" id="2.60.40.1730:FF:000001">
    <property type="entry name" value="Leucyl-cystinyl aminopeptidase"/>
    <property type="match status" value="2"/>
</dbReference>
<evidence type="ECO:0000256" key="17">
    <source>
        <dbReference type="SAM" id="MobiDB-lite"/>
    </source>
</evidence>
<feature type="domain" description="Peptidase M1 membrane alanine aminopeptidase" evidence="19">
    <location>
        <begin position="290"/>
        <end position="496"/>
    </location>
</feature>
<dbReference type="FunFam" id="2.60.40.1910:FF:000001">
    <property type="entry name" value="Leucyl-cystinyl aminopeptidase"/>
    <property type="match status" value="1"/>
</dbReference>
<dbReference type="EMBL" id="NHOQ01002094">
    <property type="protein sequence ID" value="PWA19754.1"/>
    <property type="molecule type" value="Genomic_DNA"/>
</dbReference>
<feature type="domain" description="ERAP1-like C-terminal" evidence="20">
    <location>
        <begin position="1648"/>
        <end position="1967"/>
    </location>
</feature>
<feature type="site" description="Transition state stabilizer" evidence="16">
    <location>
        <position position="447"/>
    </location>
</feature>
<dbReference type="Gene3D" id="2.60.40.1730">
    <property type="entry name" value="tricorn interacting facor f3 domain"/>
    <property type="match status" value="2"/>
</dbReference>
<evidence type="ECO:0000256" key="9">
    <source>
        <dbReference type="ARBA" id="ARBA00022989"/>
    </source>
</evidence>
<evidence type="ECO:0000256" key="13">
    <source>
        <dbReference type="ARBA" id="ARBA00060399"/>
    </source>
</evidence>
<comment type="cofactor">
    <cofactor evidence="15">
        <name>Zn(2+)</name>
        <dbReference type="ChEBI" id="CHEBI:29105"/>
    </cofactor>
    <text evidence="15">Binds 1 zinc ion per subunit.</text>
</comment>
<keyword evidence="5 15" id="KW-0479">Metal-binding</keyword>
<protein>
    <recommendedName>
        <fullName evidence="24">Aminopeptidase</fullName>
    </recommendedName>
</protein>
<evidence type="ECO:0000256" key="8">
    <source>
        <dbReference type="ARBA" id="ARBA00022968"/>
    </source>
</evidence>
<evidence type="ECO:0000259" key="19">
    <source>
        <dbReference type="Pfam" id="PF01433"/>
    </source>
</evidence>
<keyword evidence="23" id="KW-1185">Reference proteome</keyword>
<keyword evidence="18" id="KW-0732">Signal</keyword>
<dbReference type="Pfam" id="PF01433">
    <property type="entry name" value="Peptidase_M1"/>
    <property type="match status" value="2"/>
</dbReference>
<dbReference type="InterPro" id="IPR050344">
    <property type="entry name" value="Peptidase_M1_aminopeptidases"/>
</dbReference>
<accession>A0A315VKS1</accession>
<feature type="region of interest" description="Disordered" evidence="17">
    <location>
        <begin position="1017"/>
        <end position="1040"/>
    </location>
</feature>
<evidence type="ECO:0000313" key="23">
    <source>
        <dbReference type="Proteomes" id="UP000250572"/>
    </source>
</evidence>